<dbReference type="InterPro" id="IPR023214">
    <property type="entry name" value="HAD_sf"/>
</dbReference>
<dbReference type="PANTHER" id="PTHR43316">
    <property type="entry name" value="HYDROLASE, HALOACID DELAHOGENASE-RELATED"/>
    <property type="match status" value="1"/>
</dbReference>
<name>A0A239CSN2_9RHOB</name>
<evidence type="ECO:0000313" key="4">
    <source>
        <dbReference type="EMBL" id="SNS22393.1"/>
    </source>
</evidence>
<dbReference type="InterPro" id="IPR023198">
    <property type="entry name" value="PGP-like_dom2"/>
</dbReference>
<dbReference type="SFLD" id="SFLDS00003">
    <property type="entry name" value="Haloacid_Dehalogenase"/>
    <property type="match status" value="1"/>
</dbReference>
<dbReference type="NCBIfam" id="TIGR01428">
    <property type="entry name" value="HAD_type_II"/>
    <property type="match status" value="1"/>
</dbReference>
<dbReference type="Pfam" id="PF00702">
    <property type="entry name" value="Hydrolase"/>
    <property type="match status" value="1"/>
</dbReference>
<gene>
    <name evidence="4" type="ORF">SAMN05421757_101421</name>
</gene>
<dbReference type="NCBIfam" id="TIGR01493">
    <property type="entry name" value="HAD-SF-IA-v2"/>
    <property type="match status" value="1"/>
</dbReference>
<dbReference type="PRINTS" id="PR00413">
    <property type="entry name" value="HADHALOGNASE"/>
</dbReference>
<dbReference type="RefSeq" id="WP_089230886.1">
    <property type="nucleotide sequence ID" value="NZ_FZOY01000001.1"/>
</dbReference>
<accession>A0A239CSN2</accession>
<dbReference type="CDD" id="cd02588">
    <property type="entry name" value="HAD_L2-DEX"/>
    <property type="match status" value="1"/>
</dbReference>
<dbReference type="SUPFAM" id="SSF56784">
    <property type="entry name" value="HAD-like"/>
    <property type="match status" value="1"/>
</dbReference>
<dbReference type="EMBL" id="FZOY01000001">
    <property type="protein sequence ID" value="SNS22393.1"/>
    <property type="molecule type" value="Genomic_DNA"/>
</dbReference>
<dbReference type="Gene3D" id="3.40.50.1000">
    <property type="entry name" value="HAD superfamily/HAD-like"/>
    <property type="match status" value="1"/>
</dbReference>
<dbReference type="InterPro" id="IPR006328">
    <property type="entry name" value="2-HAD"/>
</dbReference>
<dbReference type="Proteomes" id="UP000198426">
    <property type="component" value="Unassembled WGS sequence"/>
</dbReference>
<dbReference type="InterPro" id="IPR036412">
    <property type="entry name" value="HAD-like_sf"/>
</dbReference>
<dbReference type="Gene3D" id="1.10.150.240">
    <property type="entry name" value="Putative phosphatase, domain 2"/>
    <property type="match status" value="1"/>
</dbReference>
<comment type="similarity">
    <text evidence="1 3">Belongs to the HAD-like hydrolase superfamily. S-2-haloalkanoic acid dehalogenase family.</text>
</comment>
<proteinExistence type="inferred from homology"/>
<sequence>MTIRIAVFDAYGTLFDVAAAARRAAAEPGGAALAEHWQSLAAIWRDKQVQYTWHRAITGAHTDFWQVTCDSLDYALEATGLLGNAALRDRLLALYRELDAYPEVPEMLARLREAGMQTAILSNGAPGMLADAVNSAGIGDSLDAVLSVEEVGVFKPDARVYDLVGKHFPGDRAEVLFVSSNGWDAAGASGYGFTTAWVNRMGLPMERLPWTPQHVLADLTPIPDLATGT</sequence>
<comment type="catalytic activity">
    <reaction evidence="3">
        <text>an (S)-2-haloacid + H2O = a (2R)-2-hydroxycarboxylate + a halide anion + H(+)</text>
        <dbReference type="Rhea" id="RHEA:11192"/>
        <dbReference type="ChEBI" id="CHEBI:15377"/>
        <dbReference type="ChEBI" id="CHEBI:15378"/>
        <dbReference type="ChEBI" id="CHEBI:16042"/>
        <dbReference type="ChEBI" id="CHEBI:58314"/>
        <dbReference type="ChEBI" id="CHEBI:137405"/>
        <dbReference type="EC" id="3.8.1.2"/>
    </reaction>
</comment>
<dbReference type="InterPro" id="IPR051540">
    <property type="entry name" value="S-2-haloacid_dehalogenase"/>
</dbReference>
<dbReference type="OrthoDB" id="7989657at2"/>
<dbReference type="GO" id="GO:0018784">
    <property type="term" value="F:(S)-2-haloacid dehalogenase activity"/>
    <property type="evidence" value="ECO:0007669"/>
    <property type="project" value="UniProtKB-UniRule"/>
</dbReference>
<evidence type="ECO:0000313" key="5">
    <source>
        <dbReference type="Proteomes" id="UP000198426"/>
    </source>
</evidence>
<dbReference type="AlphaFoldDB" id="A0A239CSN2"/>
<reference evidence="4 5" key="1">
    <citation type="submission" date="2017-06" db="EMBL/GenBank/DDBJ databases">
        <authorList>
            <person name="Kim H.J."/>
            <person name="Triplett B.A."/>
        </authorList>
    </citation>
    <scope>NUCLEOTIDE SEQUENCE [LARGE SCALE GENOMIC DNA]</scope>
    <source>
        <strain evidence="4 5">DSM 29339</strain>
    </source>
</reference>
<comment type="function">
    <text evidence="3">Catalyzes the hydrolytic dehalogenation of small (S)-2-haloalkanoic acids to yield the corresponding (R)-2-hydroxyalkanoic acids.</text>
</comment>
<dbReference type="SFLD" id="SFLDG01135">
    <property type="entry name" value="C1.5.6:_HAD__Beta-PGM__Phospha"/>
    <property type="match status" value="1"/>
</dbReference>
<keyword evidence="2 3" id="KW-0378">Hydrolase</keyword>
<keyword evidence="5" id="KW-1185">Reference proteome</keyword>
<protein>
    <recommendedName>
        <fullName evidence="3">(S)-2-haloacid dehalogenase</fullName>
        <ecNumber evidence="3">3.8.1.2</ecNumber>
    </recommendedName>
    <alternativeName>
        <fullName evidence="3">2-haloalkanoic acid dehalogenase</fullName>
    </alternativeName>
    <alternativeName>
        <fullName evidence="3">Halocarboxylic acid halidohydrolase</fullName>
    </alternativeName>
    <alternativeName>
        <fullName evidence="3">L-2-haloacid dehalogenase</fullName>
    </alternativeName>
</protein>
<dbReference type="SFLD" id="SFLDF00045">
    <property type="entry name" value="2-haloacid_dehalogenase"/>
    <property type="match status" value="1"/>
</dbReference>
<dbReference type="EC" id="3.8.1.2" evidence="3"/>
<evidence type="ECO:0000256" key="2">
    <source>
        <dbReference type="ARBA" id="ARBA00022801"/>
    </source>
</evidence>
<dbReference type="SFLD" id="SFLDG01129">
    <property type="entry name" value="C1.5:_HAD__Beta-PGM__Phosphata"/>
    <property type="match status" value="1"/>
</dbReference>
<evidence type="ECO:0000256" key="3">
    <source>
        <dbReference type="RuleBase" id="RU368077"/>
    </source>
</evidence>
<evidence type="ECO:0000256" key="1">
    <source>
        <dbReference type="ARBA" id="ARBA00008106"/>
    </source>
</evidence>
<organism evidence="4 5">
    <name type="scientific">Tropicimonas sediminicola</name>
    <dbReference type="NCBI Taxonomy" id="1031541"/>
    <lineage>
        <taxon>Bacteria</taxon>
        <taxon>Pseudomonadati</taxon>
        <taxon>Pseudomonadota</taxon>
        <taxon>Alphaproteobacteria</taxon>
        <taxon>Rhodobacterales</taxon>
        <taxon>Roseobacteraceae</taxon>
        <taxon>Tropicimonas</taxon>
    </lineage>
</organism>
<dbReference type="PANTHER" id="PTHR43316:SF3">
    <property type="entry name" value="HALOACID DEHALOGENASE, TYPE II (AFU_ORTHOLOGUE AFUA_2G07750)-RELATED"/>
    <property type="match status" value="1"/>
</dbReference>
<dbReference type="InterPro" id="IPR006439">
    <property type="entry name" value="HAD-SF_hydro_IA"/>
</dbReference>